<feature type="region of interest" description="Disordered" evidence="1">
    <location>
        <begin position="46"/>
        <end position="68"/>
    </location>
</feature>
<sequence length="93" mass="10049">MSLRLMTPYNCPVPTLPRAPGPGGRGPSAPVISVPDLWWGRLGRSGTLGLPRASRGSDESVGRPKLNSSSPLFFIVKKQILSDSDEYNELMNP</sequence>
<keyword evidence="3" id="KW-1185">Reference proteome</keyword>
<name>A0A0L0GFH9_9EUKA</name>
<dbReference type="AlphaFoldDB" id="A0A0L0GFH9"/>
<dbReference type="RefSeq" id="XP_014161488.1">
    <property type="nucleotide sequence ID" value="XM_014306013.1"/>
</dbReference>
<accession>A0A0L0GFH9</accession>
<evidence type="ECO:0000313" key="3">
    <source>
        <dbReference type="Proteomes" id="UP000054560"/>
    </source>
</evidence>
<dbReference type="EMBL" id="KQ241604">
    <property type="protein sequence ID" value="KNC87586.1"/>
    <property type="molecule type" value="Genomic_DNA"/>
</dbReference>
<dbReference type="GeneID" id="25900792"/>
<feature type="region of interest" description="Disordered" evidence="1">
    <location>
        <begin position="1"/>
        <end position="28"/>
    </location>
</feature>
<gene>
    <name evidence="2" type="ORF">SARC_00288</name>
</gene>
<reference evidence="2 3" key="1">
    <citation type="submission" date="2011-02" db="EMBL/GenBank/DDBJ databases">
        <title>The Genome Sequence of Sphaeroforma arctica JP610.</title>
        <authorList>
            <consortium name="The Broad Institute Genome Sequencing Platform"/>
            <person name="Russ C."/>
            <person name="Cuomo C."/>
            <person name="Young S.K."/>
            <person name="Zeng Q."/>
            <person name="Gargeya S."/>
            <person name="Alvarado L."/>
            <person name="Berlin A."/>
            <person name="Chapman S.B."/>
            <person name="Chen Z."/>
            <person name="Freedman E."/>
            <person name="Gellesch M."/>
            <person name="Goldberg J."/>
            <person name="Griggs A."/>
            <person name="Gujja S."/>
            <person name="Heilman E."/>
            <person name="Heiman D."/>
            <person name="Howarth C."/>
            <person name="Mehta T."/>
            <person name="Neiman D."/>
            <person name="Pearson M."/>
            <person name="Roberts A."/>
            <person name="Saif S."/>
            <person name="Shea T."/>
            <person name="Shenoy N."/>
            <person name="Sisk P."/>
            <person name="Stolte C."/>
            <person name="Sykes S."/>
            <person name="White J."/>
            <person name="Yandava C."/>
            <person name="Burger G."/>
            <person name="Gray M.W."/>
            <person name="Holland P.W.H."/>
            <person name="King N."/>
            <person name="Lang F.B.F."/>
            <person name="Roger A.J."/>
            <person name="Ruiz-Trillo I."/>
            <person name="Haas B."/>
            <person name="Nusbaum C."/>
            <person name="Birren B."/>
        </authorList>
    </citation>
    <scope>NUCLEOTIDE SEQUENCE [LARGE SCALE GENOMIC DNA]</scope>
    <source>
        <strain evidence="2 3">JP610</strain>
    </source>
</reference>
<dbReference type="Proteomes" id="UP000054560">
    <property type="component" value="Unassembled WGS sequence"/>
</dbReference>
<evidence type="ECO:0000256" key="1">
    <source>
        <dbReference type="SAM" id="MobiDB-lite"/>
    </source>
</evidence>
<protein>
    <submittedName>
        <fullName evidence="2">Uncharacterized protein</fullName>
    </submittedName>
</protein>
<proteinExistence type="predicted"/>
<evidence type="ECO:0000313" key="2">
    <source>
        <dbReference type="EMBL" id="KNC87586.1"/>
    </source>
</evidence>
<organism evidence="2 3">
    <name type="scientific">Sphaeroforma arctica JP610</name>
    <dbReference type="NCBI Taxonomy" id="667725"/>
    <lineage>
        <taxon>Eukaryota</taxon>
        <taxon>Ichthyosporea</taxon>
        <taxon>Ichthyophonida</taxon>
        <taxon>Sphaeroforma</taxon>
    </lineage>
</organism>